<dbReference type="Proteomes" id="UP000284842">
    <property type="component" value="Unassembled WGS sequence"/>
</dbReference>
<dbReference type="OrthoDB" id="21463at2759"/>
<evidence type="ECO:0000313" key="5">
    <source>
        <dbReference type="Proteomes" id="UP000284842"/>
    </source>
</evidence>
<evidence type="ECO:0000256" key="2">
    <source>
        <dbReference type="ARBA" id="ARBA00023274"/>
    </source>
</evidence>
<dbReference type="STRING" id="181874.A0A409V9L8"/>
<dbReference type="PRINTS" id="PR00974">
    <property type="entry name" value="RIBOSOMALS18"/>
</dbReference>
<organism evidence="4 5">
    <name type="scientific">Panaeolus cyanescens</name>
    <dbReference type="NCBI Taxonomy" id="181874"/>
    <lineage>
        <taxon>Eukaryota</taxon>
        <taxon>Fungi</taxon>
        <taxon>Dikarya</taxon>
        <taxon>Basidiomycota</taxon>
        <taxon>Agaricomycotina</taxon>
        <taxon>Agaricomycetes</taxon>
        <taxon>Agaricomycetidae</taxon>
        <taxon>Agaricales</taxon>
        <taxon>Agaricineae</taxon>
        <taxon>Galeropsidaceae</taxon>
        <taxon>Panaeolus</taxon>
    </lineage>
</organism>
<name>A0A409V9L8_9AGAR</name>
<dbReference type="InParanoid" id="A0A409V9L8"/>
<dbReference type="EMBL" id="NHTK01006123">
    <property type="protein sequence ID" value="PPQ63433.1"/>
    <property type="molecule type" value="Genomic_DNA"/>
</dbReference>
<dbReference type="GO" id="GO:1990904">
    <property type="term" value="C:ribonucleoprotein complex"/>
    <property type="evidence" value="ECO:0007669"/>
    <property type="project" value="UniProtKB-KW"/>
</dbReference>
<accession>A0A409V9L8</accession>
<reference evidence="4 5" key="1">
    <citation type="journal article" date="2018" name="Evol. Lett.">
        <title>Horizontal gene cluster transfer increased hallucinogenic mushroom diversity.</title>
        <authorList>
            <person name="Reynolds H.T."/>
            <person name="Vijayakumar V."/>
            <person name="Gluck-Thaler E."/>
            <person name="Korotkin H.B."/>
            <person name="Matheny P.B."/>
            <person name="Slot J.C."/>
        </authorList>
    </citation>
    <scope>NUCLEOTIDE SEQUENCE [LARGE SCALE GENOMIC DNA]</scope>
    <source>
        <strain evidence="4 5">2629</strain>
    </source>
</reference>
<evidence type="ECO:0000256" key="3">
    <source>
        <dbReference type="ARBA" id="ARBA00035264"/>
    </source>
</evidence>
<dbReference type="GO" id="GO:0005840">
    <property type="term" value="C:ribosome"/>
    <property type="evidence" value="ECO:0007669"/>
    <property type="project" value="UniProtKB-KW"/>
</dbReference>
<dbReference type="GO" id="GO:0003735">
    <property type="term" value="F:structural constituent of ribosome"/>
    <property type="evidence" value="ECO:0007669"/>
    <property type="project" value="InterPro"/>
</dbReference>
<dbReference type="InterPro" id="IPR001648">
    <property type="entry name" value="Ribosomal_bS18"/>
</dbReference>
<dbReference type="Pfam" id="PF01084">
    <property type="entry name" value="Ribosomal_S18"/>
    <property type="match status" value="1"/>
</dbReference>
<dbReference type="Gene3D" id="4.10.640.10">
    <property type="entry name" value="Ribosomal protein S18"/>
    <property type="match status" value="1"/>
</dbReference>
<dbReference type="GO" id="GO:0006412">
    <property type="term" value="P:translation"/>
    <property type="evidence" value="ECO:0007669"/>
    <property type="project" value="InterPro"/>
</dbReference>
<protein>
    <recommendedName>
        <fullName evidence="3">Small ribosomal subunit protein bS18m</fullName>
    </recommendedName>
</protein>
<keyword evidence="2" id="KW-0687">Ribonucleoprotein</keyword>
<comment type="caution">
    <text evidence="4">The sequence shown here is derived from an EMBL/GenBank/DDBJ whole genome shotgun (WGS) entry which is preliminary data.</text>
</comment>
<proteinExistence type="predicted"/>
<dbReference type="AlphaFoldDB" id="A0A409V9L8"/>
<gene>
    <name evidence="4" type="ORF">CVT24_004943</name>
</gene>
<evidence type="ECO:0000256" key="1">
    <source>
        <dbReference type="ARBA" id="ARBA00022980"/>
    </source>
</evidence>
<dbReference type="SUPFAM" id="SSF46911">
    <property type="entry name" value="Ribosomal protein S18"/>
    <property type="match status" value="1"/>
</dbReference>
<dbReference type="InterPro" id="IPR036870">
    <property type="entry name" value="Ribosomal_bS18_sf"/>
</dbReference>
<sequence length="172" mass="19583">MLACRRQSPAIFARVSNFTTSSCLRQQQGKKNNGMQELSGMLKDVKTPVLPQKSTGPPKWKSYQLNRILQPFDLTYKSRVIESKPFKRVTVAPPSSVARHSDIFYQLNLNPRQFTTNPVVLAEYLSEMGKIQGRESTFLTAKNQRALAKTIRRAKMMGLIPNLSMPRVSLRR</sequence>
<keyword evidence="5" id="KW-1185">Reference proteome</keyword>
<evidence type="ECO:0000313" key="4">
    <source>
        <dbReference type="EMBL" id="PPQ63433.1"/>
    </source>
</evidence>
<keyword evidence="1" id="KW-0689">Ribosomal protein</keyword>